<accession>F2TD71</accession>
<dbReference type="HOGENOM" id="CLU_969665_0_0_1"/>
<protein>
    <submittedName>
        <fullName evidence="2">Uncharacterized protein</fullName>
    </submittedName>
</protein>
<evidence type="ECO:0000256" key="1">
    <source>
        <dbReference type="SAM" id="MobiDB-lite"/>
    </source>
</evidence>
<dbReference type="AlphaFoldDB" id="F2TD71"/>
<feature type="compositionally biased region" description="Polar residues" evidence="1">
    <location>
        <begin position="16"/>
        <end position="26"/>
    </location>
</feature>
<proteinExistence type="predicted"/>
<dbReference type="EMBL" id="GG749424">
    <property type="protein sequence ID" value="EGE81182.2"/>
    <property type="molecule type" value="Genomic_DNA"/>
</dbReference>
<gene>
    <name evidence="2" type="ORF">BDDG_04123</name>
</gene>
<sequence length="159" mass="17692">MVFSIDNISRDKEDGSTGQSFCSSETKGSREQGYDRCISDAISNNLVPSSRHNWLLRTTFRDWFQSRRLEDSSFENHAAGTVSSFAWDPTTANHLGERVNTFPCFLEITSFLSHQFTPLPNQKLRSCINSPIFKGKTSRCLLGKTSGPATTPGALTGNY</sequence>
<dbReference type="EMBL" id="GG749424">
    <property type="protein sequence ID" value="KMW67451.1"/>
    <property type="molecule type" value="Genomic_DNA"/>
</dbReference>
<dbReference type="Proteomes" id="UP000007802">
    <property type="component" value="Unassembled WGS sequence"/>
</dbReference>
<organism evidence="2">
    <name type="scientific">Ajellomyces dermatitidis (strain ATCC 18188 / CBS 674.68)</name>
    <name type="common">Blastomyces dermatitidis</name>
    <dbReference type="NCBI Taxonomy" id="653446"/>
    <lineage>
        <taxon>Eukaryota</taxon>
        <taxon>Fungi</taxon>
        <taxon>Dikarya</taxon>
        <taxon>Ascomycota</taxon>
        <taxon>Pezizomycotina</taxon>
        <taxon>Eurotiomycetes</taxon>
        <taxon>Eurotiomycetidae</taxon>
        <taxon>Onygenales</taxon>
        <taxon>Ajellomycetaceae</taxon>
        <taxon>Blastomyces</taxon>
    </lineage>
</organism>
<reference evidence="2" key="1">
    <citation type="submission" date="2010-03" db="EMBL/GenBank/DDBJ databases">
        <title>Annotation of Blastomyces dermatitidis strain ATCC 18188.</title>
        <authorList>
            <consortium name="The Broad Institute Genome Sequencing Platform"/>
            <consortium name="Broad Institute Genome Sequencing Center for Infectious Disease."/>
            <person name="Cuomo C."/>
            <person name="Klein B."/>
            <person name="Sullivan T."/>
            <person name="Heitman J."/>
            <person name="Young S."/>
            <person name="Zeng Q."/>
            <person name="Gargeya S."/>
            <person name="Alvarado L."/>
            <person name="Berlin A.M."/>
            <person name="Chapman S.B."/>
            <person name="Chen Z."/>
            <person name="Freedman E."/>
            <person name="Gellesch M."/>
            <person name="Goldberg J."/>
            <person name="Griggs A."/>
            <person name="Gujja S."/>
            <person name="Heilman E."/>
            <person name="Heiman D."/>
            <person name="Howarth C."/>
            <person name="Mehta T."/>
            <person name="Neiman D."/>
            <person name="Pearson M."/>
            <person name="Roberts A."/>
            <person name="Saif S."/>
            <person name="Shea T."/>
            <person name="Shenoy N."/>
            <person name="Sisk P."/>
            <person name="Stolte C."/>
            <person name="Sykes S."/>
            <person name="White J."/>
            <person name="Yandava C."/>
            <person name="Haas B."/>
            <person name="Nusbaum C."/>
            <person name="Birren B."/>
        </authorList>
    </citation>
    <scope>NUCLEOTIDE SEQUENCE [LARGE SCALE GENOMIC DNA]</scope>
    <source>
        <strain evidence="2">ATCC 18188</strain>
    </source>
</reference>
<name>F2TD71_AJEDA</name>
<feature type="region of interest" description="Disordered" evidence="1">
    <location>
        <begin position="1"/>
        <end position="30"/>
    </location>
</feature>
<evidence type="ECO:0000313" key="2">
    <source>
        <dbReference type="EMBL" id="EGE81182.2"/>
    </source>
</evidence>